<dbReference type="OrthoDB" id="1732691at2759"/>
<dbReference type="Gene3D" id="3.30.470.10">
    <property type="match status" value="1"/>
</dbReference>
<protein>
    <recommendedName>
        <fullName evidence="9">Branched-chain-amino-acid aminotransferase</fullName>
        <ecNumber evidence="9">2.6.1.42</ecNumber>
    </recommendedName>
</protein>
<keyword evidence="4 9" id="KW-0028">Amino-acid biosynthesis</keyword>
<keyword evidence="3 9" id="KW-0032">Aminotransferase</keyword>
<reference evidence="10 11" key="1">
    <citation type="submission" date="2020-04" db="EMBL/GenBank/DDBJ databases">
        <title>Perkinsus olseni comparative genomics.</title>
        <authorList>
            <person name="Bogema D.R."/>
        </authorList>
    </citation>
    <scope>NUCLEOTIDE SEQUENCE [LARGE SCALE GENOMIC DNA]</scope>
    <source>
        <strain evidence="10">ATCC PRA-179</strain>
    </source>
</reference>
<organism evidence="10 11">
    <name type="scientific">Perkinsus olseni</name>
    <name type="common">Perkinsus atlanticus</name>
    <dbReference type="NCBI Taxonomy" id="32597"/>
    <lineage>
        <taxon>Eukaryota</taxon>
        <taxon>Sar</taxon>
        <taxon>Alveolata</taxon>
        <taxon>Perkinsozoa</taxon>
        <taxon>Perkinsea</taxon>
        <taxon>Perkinsida</taxon>
        <taxon>Perkinsidae</taxon>
        <taxon>Perkinsus</taxon>
    </lineage>
</organism>
<dbReference type="InterPro" id="IPR005786">
    <property type="entry name" value="B_amino_transII"/>
</dbReference>
<feature type="non-terminal residue" evidence="10">
    <location>
        <position position="643"/>
    </location>
</feature>
<evidence type="ECO:0000256" key="7">
    <source>
        <dbReference type="ARBA" id="ARBA00023304"/>
    </source>
</evidence>
<dbReference type="SUPFAM" id="SSF56752">
    <property type="entry name" value="D-aminoacid aminotransferase-like PLP-dependent enzymes"/>
    <property type="match status" value="1"/>
</dbReference>
<keyword evidence="7 9" id="KW-0100">Branched-chain amino acid biosynthesis</keyword>
<dbReference type="Proteomes" id="UP000570595">
    <property type="component" value="Unassembled WGS sequence"/>
</dbReference>
<dbReference type="EC" id="2.6.1.42" evidence="9"/>
<dbReference type="InterPro" id="IPR018300">
    <property type="entry name" value="Aminotrans_IV_CS"/>
</dbReference>
<dbReference type="InterPro" id="IPR043132">
    <property type="entry name" value="BCAT-like_C"/>
</dbReference>
<dbReference type="InterPro" id="IPR043131">
    <property type="entry name" value="BCAT-like_N"/>
</dbReference>
<evidence type="ECO:0000256" key="2">
    <source>
        <dbReference type="ARBA" id="ARBA00009320"/>
    </source>
</evidence>
<evidence type="ECO:0000256" key="1">
    <source>
        <dbReference type="ARBA" id="ARBA00001933"/>
    </source>
</evidence>
<comment type="catalytic activity">
    <reaction evidence="9">
        <text>L-valine + 2-oxoglutarate = 3-methyl-2-oxobutanoate + L-glutamate</text>
        <dbReference type="Rhea" id="RHEA:24813"/>
        <dbReference type="ChEBI" id="CHEBI:11851"/>
        <dbReference type="ChEBI" id="CHEBI:16810"/>
        <dbReference type="ChEBI" id="CHEBI:29985"/>
        <dbReference type="ChEBI" id="CHEBI:57762"/>
        <dbReference type="EC" id="2.6.1.42"/>
    </reaction>
</comment>
<evidence type="ECO:0000256" key="8">
    <source>
        <dbReference type="RuleBase" id="RU004516"/>
    </source>
</evidence>
<evidence type="ECO:0000313" key="11">
    <source>
        <dbReference type="Proteomes" id="UP000570595"/>
    </source>
</evidence>
<name>A0A7J6LF78_PEROL</name>
<dbReference type="InterPro" id="IPR036038">
    <property type="entry name" value="Aminotransferase-like"/>
</dbReference>
<dbReference type="InterPro" id="IPR001544">
    <property type="entry name" value="Aminotrans_IV"/>
</dbReference>
<dbReference type="GO" id="GO:0005739">
    <property type="term" value="C:mitochondrion"/>
    <property type="evidence" value="ECO:0007669"/>
    <property type="project" value="TreeGrafter"/>
</dbReference>
<comment type="catalytic activity">
    <reaction evidence="9">
        <text>L-leucine + 2-oxoglutarate = 4-methyl-2-oxopentanoate + L-glutamate</text>
        <dbReference type="Rhea" id="RHEA:18321"/>
        <dbReference type="ChEBI" id="CHEBI:16810"/>
        <dbReference type="ChEBI" id="CHEBI:17865"/>
        <dbReference type="ChEBI" id="CHEBI:29985"/>
        <dbReference type="ChEBI" id="CHEBI:57427"/>
        <dbReference type="EC" id="2.6.1.42"/>
    </reaction>
</comment>
<dbReference type="PANTHER" id="PTHR11825">
    <property type="entry name" value="SUBGROUP IIII AMINOTRANSFERASE"/>
    <property type="match status" value="1"/>
</dbReference>
<comment type="similarity">
    <text evidence="2 9">Belongs to the class-IV pyridoxal-phosphate-dependent aminotransferase family.</text>
</comment>
<accession>A0A7J6LF78</accession>
<sequence>FKNSEGVITEFRLRDNIRRFAKSIERSGVASFDEADEESLYELIRELVLIDDEMIPDEYGYSLYIRPTFIGTEPSVAVAAGSRGKLFVICSPVGPFFPCGFKPVSLLACTRNVRAWPGGSGGHKLGSNYGPTLMPAKSASKEGYTQILWLLPLRDKDGQLKHHITEVGSMNVFFVFEDDDGTEVVTPPTKDIILPGITRDSVLKILRATGNIRVSERDVTMEELLERHRGREVAEIFGTGTAAIVCPVKSVTYEDVEIDVPVDEAIGAGPMCRKILDEPGIPTGKGRGRLSRPRAGPAIAPSSTKCYYGLDRASKILLCQSGPADSAKWMDRNTGRNSCLHAAEMKCSWFQTIMAWDFFQYHSHCMRGLRDLFTLRAMMGCRKFVRSYAKTGDERSLANVGFDGYREKGLNPGPVGSSILRIKKGLTLTKEFGASLRSNPPRNFGGGRVRRSSRNFPLIFLELWFSFEVPGDGGTDRPIGIRRIDPVIHTVPKRAEKVHIRQTECRTEFDDVPRGRRIVIDEGRNAPHPRALRPAREASLEEVIGFSDNFFKQGGLIAGAGFVRGSHPRTIPRNSVSWESFLPERPDLVGKKMPFREVERRAGQRRAEGSVERLGEWEKTVLRDTPGANYEELSDDDIEGGGG</sequence>
<dbReference type="AlphaFoldDB" id="A0A7J6LF78"/>
<dbReference type="GO" id="GO:0009098">
    <property type="term" value="P:L-leucine biosynthetic process"/>
    <property type="evidence" value="ECO:0007669"/>
    <property type="project" value="TreeGrafter"/>
</dbReference>
<dbReference type="Pfam" id="PF01063">
    <property type="entry name" value="Aminotran_4"/>
    <property type="match status" value="1"/>
</dbReference>
<evidence type="ECO:0000256" key="6">
    <source>
        <dbReference type="ARBA" id="ARBA00022898"/>
    </source>
</evidence>
<dbReference type="PROSITE" id="PS00770">
    <property type="entry name" value="AA_TRANSFER_CLASS_4"/>
    <property type="match status" value="1"/>
</dbReference>
<dbReference type="GO" id="GO:0009099">
    <property type="term" value="P:L-valine biosynthetic process"/>
    <property type="evidence" value="ECO:0007669"/>
    <property type="project" value="TreeGrafter"/>
</dbReference>
<comment type="cofactor">
    <cofactor evidence="1 8">
        <name>pyridoxal 5'-phosphate</name>
        <dbReference type="ChEBI" id="CHEBI:597326"/>
    </cofactor>
</comment>
<keyword evidence="5 9" id="KW-0808">Transferase</keyword>
<evidence type="ECO:0000256" key="3">
    <source>
        <dbReference type="ARBA" id="ARBA00022576"/>
    </source>
</evidence>
<dbReference type="PANTHER" id="PTHR11825:SF44">
    <property type="entry name" value="BRANCHED-CHAIN-AMINO-ACID AMINOTRANSFERASE"/>
    <property type="match status" value="1"/>
</dbReference>
<dbReference type="Gene3D" id="3.20.10.10">
    <property type="entry name" value="D-amino Acid Aminotransferase, subunit A, domain 2"/>
    <property type="match status" value="1"/>
</dbReference>
<evidence type="ECO:0000256" key="9">
    <source>
        <dbReference type="RuleBase" id="RU004517"/>
    </source>
</evidence>
<comment type="caution">
    <text evidence="10">The sequence shown here is derived from an EMBL/GenBank/DDBJ whole genome shotgun (WGS) entry which is preliminary data.</text>
</comment>
<evidence type="ECO:0000313" key="10">
    <source>
        <dbReference type="EMBL" id="KAF4657902.1"/>
    </source>
</evidence>
<dbReference type="EMBL" id="JABAHT010000332">
    <property type="protein sequence ID" value="KAF4657902.1"/>
    <property type="molecule type" value="Genomic_DNA"/>
</dbReference>
<evidence type="ECO:0000256" key="5">
    <source>
        <dbReference type="ARBA" id="ARBA00022679"/>
    </source>
</evidence>
<comment type="catalytic activity">
    <reaction evidence="9">
        <text>L-isoleucine + 2-oxoglutarate = (S)-3-methyl-2-oxopentanoate + L-glutamate</text>
        <dbReference type="Rhea" id="RHEA:24801"/>
        <dbReference type="ChEBI" id="CHEBI:16810"/>
        <dbReference type="ChEBI" id="CHEBI:29985"/>
        <dbReference type="ChEBI" id="CHEBI:35146"/>
        <dbReference type="ChEBI" id="CHEBI:58045"/>
        <dbReference type="EC" id="2.6.1.42"/>
    </reaction>
</comment>
<dbReference type="GO" id="GO:0004084">
    <property type="term" value="F:branched-chain-amino-acid transaminase activity"/>
    <property type="evidence" value="ECO:0007669"/>
    <property type="project" value="UniProtKB-EC"/>
</dbReference>
<evidence type="ECO:0000256" key="4">
    <source>
        <dbReference type="ARBA" id="ARBA00022605"/>
    </source>
</evidence>
<gene>
    <name evidence="10" type="primary">BCAT1_1</name>
    <name evidence="10" type="ORF">FOZ61_006000</name>
</gene>
<keyword evidence="6 8" id="KW-0663">Pyridoxal phosphate</keyword>
<proteinExistence type="inferred from homology"/>